<protein>
    <recommendedName>
        <fullName evidence="1">ATPase AAA-type core domain-containing protein</fullName>
    </recommendedName>
</protein>
<dbReference type="Gene3D" id="3.40.50.300">
    <property type="entry name" value="P-loop containing nucleotide triphosphate hydrolases"/>
    <property type="match status" value="2"/>
</dbReference>
<dbReference type="PANTHER" id="PTHR43581:SF2">
    <property type="entry name" value="EXCINUCLEASE ATPASE SUBUNIT"/>
    <property type="match status" value="1"/>
</dbReference>
<dbReference type="InterPro" id="IPR027417">
    <property type="entry name" value="P-loop_NTPase"/>
</dbReference>
<dbReference type="GO" id="GO:0005524">
    <property type="term" value="F:ATP binding"/>
    <property type="evidence" value="ECO:0007669"/>
    <property type="project" value="InterPro"/>
</dbReference>
<dbReference type="SUPFAM" id="SSF52540">
    <property type="entry name" value="P-loop containing nucleoside triphosphate hydrolases"/>
    <property type="match status" value="1"/>
</dbReference>
<dbReference type="AlphaFoldDB" id="A0A0C1ZJ63"/>
<dbReference type="GO" id="GO:0016887">
    <property type="term" value="F:ATP hydrolysis activity"/>
    <property type="evidence" value="ECO:0007669"/>
    <property type="project" value="InterPro"/>
</dbReference>
<evidence type="ECO:0000259" key="1">
    <source>
        <dbReference type="Pfam" id="PF13304"/>
    </source>
</evidence>
<dbReference type="InterPro" id="IPR051396">
    <property type="entry name" value="Bact_Antivir_Def_Nuclease"/>
</dbReference>
<dbReference type="InterPro" id="IPR003959">
    <property type="entry name" value="ATPase_AAA_core"/>
</dbReference>
<dbReference type="Pfam" id="PF13304">
    <property type="entry name" value="AAA_21"/>
    <property type="match status" value="1"/>
</dbReference>
<evidence type="ECO:0000313" key="2">
    <source>
        <dbReference type="EMBL" id="KIG17549.1"/>
    </source>
</evidence>
<gene>
    <name evidence="2" type="ORF">DB30_03250</name>
</gene>
<dbReference type="Proteomes" id="UP000031599">
    <property type="component" value="Unassembled WGS sequence"/>
</dbReference>
<comment type="caution">
    <text evidence="2">The sequence shown here is derived from an EMBL/GenBank/DDBJ whole genome shotgun (WGS) entry which is preliminary data.</text>
</comment>
<organism evidence="2 3">
    <name type="scientific">Enhygromyxa salina</name>
    <dbReference type="NCBI Taxonomy" id="215803"/>
    <lineage>
        <taxon>Bacteria</taxon>
        <taxon>Pseudomonadati</taxon>
        <taxon>Myxococcota</taxon>
        <taxon>Polyangia</taxon>
        <taxon>Nannocystales</taxon>
        <taxon>Nannocystaceae</taxon>
        <taxon>Enhygromyxa</taxon>
    </lineage>
</organism>
<dbReference type="EMBL" id="JMCC02000023">
    <property type="protein sequence ID" value="KIG17549.1"/>
    <property type="molecule type" value="Genomic_DNA"/>
</dbReference>
<dbReference type="RefSeq" id="WP_052548328.1">
    <property type="nucleotide sequence ID" value="NZ_JMCC02000023.1"/>
</dbReference>
<proteinExistence type="predicted"/>
<name>A0A0C1ZJ63_9BACT</name>
<feature type="domain" description="ATPase AAA-type core" evidence="1">
    <location>
        <begin position="230"/>
        <end position="323"/>
    </location>
</feature>
<accession>A0A0C1ZJ63</accession>
<reference evidence="2 3" key="1">
    <citation type="submission" date="2014-12" db="EMBL/GenBank/DDBJ databases">
        <title>Genome assembly of Enhygromyxa salina DSM 15201.</title>
        <authorList>
            <person name="Sharma G."/>
            <person name="Subramanian S."/>
        </authorList>
    </citation>
    <scope>NUCLEOTIDE SEQUENCE [LARGE SCALE GENOMIC DNA]</scope>
    <source>
        <strain evidence="2 3">DSM 15201</strain>
    </source>
</reference>
<dbReference type="PANTHER" id="PTHR43581">
    <property type="entry name" value="ATP/GTP PHOSPHATASE"/>
    <property type="match status" value="1"/>
</dbReference>
<evidence type="ECO:0000313" key="3">
    <source>
        <dbReference type="Proteomes" id="UP000031599"/>
    </source>
</evidence>
<sequence>MLRRLQTHDVGPAKDMTLEFGERLNVLTGDNGLGKSFVLELVWWLLTGSWAGPLAVPSGQAPKVWYQAGDPADERGRAHFEFADQAWRWDGVHKRAPRGSVIYVGAQRQASFVHGRSVFPPSFPDVEHRATEPDAFRFQGSELWEGKVDGSGRPVCNGLIRDVVNWMRSRPVAGFGSPSAPPAPDPFAAFERVLEVLSPPGGKPLTMAAPRRVFVGDSREIPTLHTPWEREPVPVTLAAAGMRRVLELAYLLVWTWHEHLQVSQLKRLVPQQELFILVDEPELHLHPRWQRTVLPAIVAVANELDPSLRVQLFVTTHSPLVLASGELLVDPQRDRLFHFDARGGDVVVDEHAWVKQGDAVGWLTSELFGFDRGGSLESEQAIRWADAFMEGRVDEIPERFRDKRTLDEELRRVLAASDTFWARWFVSSEDVAS</sequence>